<organism evidence="2 3">
    <name type="scientific">Synaphobranchus kaupii</name>
    <name type="common">Kaup's arrowtooth eel</name>
    <dbReference type="NCBI Taxonomy" id="118154"/>
    <lineage>
        <taxon>Eukaryota</taxon>
        <taxon>Metazoa</taxon>
        <taxon>Chordata</taxon>
        <taxon>Craniata</taxon>
        <taxon>Vertebrata</taxon>
        <taxon>Euteleostomi</taxon>
        <taxon>Actinopterygii</taxon>
        <taxon>Neopterygii</taxon>
        <taxon>Teleostei</taxon>
        <taxon>Anguilliformes</taxon>
        <taxon>Synaphobranchidae</taxon>
        <taxon>Synaphobranchus</taxon>
    </lineage>
</organism>
<protein>
    <recommendedName>
        <fullName evidence="4">Secreted protein</fullName>
    </recommendedName>
</protein>
<feature type="chain" id="PRO_5040301877" description="Secreted protein" evidence="1">
    <location>
        <begin position="21"/>
        <end position="133"/>
    </location>
</feature>
<keyword evidence="3" id="KW-1185">Reference proteome</keyword>
<keyword evidence="1" id="KW-0732">Signal</keyword>
<evidence type="ECO:0008006" key="4">
    <source>
        <dbReference type="Google" id="ProtNLM"/>
    </source>
</evidence>
<gene>
    <name evidence="2" type="ORF">SKAU_G00193090</name>
</gene>
<dbReference type="EMBL" id="JAINUF010000006">
    <property type="protein sequence ID" value="KAJ8356515.1"/>
    <property type="molecule type" value="Genomic_DNA"/>
</dbReference>
<evidence type="ECO:0000256" key="1">
    <source>
        <dbReference type="SAM" id="SignalP"/>
    </source>
</evidence>
<comment type="caution">
    <text evidence="2">The sequence shown here is derived from an EMBL/GenBank/DDBJ whole genome shotgun (WGS) entry which is preliminary data.</text>
</comment>
<dbReference type="Proteomes" id="UP001152622">
    <property type="component" value="Chromosome 6"/>
</dbReference>
<proteinExistence type="predicted"/>
<name>A0A9Q1IXL4_SYNKA</name>
<dbReference type="AlphaFoldDB" id="A0A9Q1IXL4"/>
<evidence type="ECO:0000313" key="2">
    <source>
        <dbReference type="EMBL" id="KAJ8356515.1"/>
    </source>
</evidence>
<sequence length="133" mass="14326">MFLSHLALVLLKRLIPQAEAPDPDLGPRRLFPPVPVRGSPHCLWLPCGSAMAPARGPCACSRPFLTLVTRTCPELRTSLVSSKASIWLRPGRPFPRLSLASLVNAQALPSCLVTDLFGSSRLARPGRPNPPSS</sequence>
<reference evidence="2" key="1">
    <citation type="journal article" date="2023" name="Science">
        <title>Genome structures resolve the early diversification of teleost fishes.</title>
        <authorList>
            <person name="Parey E."/>
            <person name="Louis A."/>
            <person name="Montfort J."/>
            <person name="Bouchez O."/>
            <person name="Roques C."/>
            <person name="Iampietro C."/>
            <person name="Lluch J."/>
            <person name="Castinel A."/>
            <person name="Donnadieu C."/>
            <person name="Desvignes T."/>
            <person name="Floi Bucao C."/>
            <person name="Jouanno E."/>
            <person name="Wen M."/>
            <person name="Mejri S."/>
            <person name="Dirks R."/>
            <person name="Jansen H."/>
            <person name="Henkel C."/>
            <person name="Chen W.J."/>
            <person name="Zahm M."/>
            <person name="Cabau C."/>
            <person name="Klopp C."/>
            <person name="Thompson A.W."/>
            <person name="Robinson-Rechavi M."/>
            <person name="Braasch I."/>
            <person name="Lecointre G."/>
            <person name="Bobe J."/>
            <person name="Postlethwait J.H."/>
            <person name="Berthelot C."/>
            <person name="Roest Crollius H."/>
            <person name="Guiguen Y."/>
        </authorList>
    </citation>
    <scope>NUCLEOTIDE SEQUENCE</scope>
    <source>
        <strain evidence="2">WJC10195</strain>
    </source>
</reference>
<evidence type="ECO:0000313" key="3">
    <source>
        <dbReference type="Proteomes" id="UP001152622"/>
    </source>
</evidence>
<accession>A0A9Q1IXL4</accession>
<feature type="signal peptide" evidence="1">
    <location>
        <begin position="1"/>
        <end position="20"/>
    </location>
</feature>